<dbReference type="InterPro" id="IPR036236">
    <property type="entry name" value="Znf_C2H2_sf"/>
</dbReference>
<feature type="domain" description="C2H2-type" evidence="9">
    <location>
        <begin position="605"/>
        <end position="632"/>
    </location>
</feature>
<feature type="region of interest" description="Disordered" evidence="8">
    <location>
        <begin position="256"/>
        <end position="306"/>
    </location>
</feature>
<proteinExistence type="predicted"/>
<dbReference type="CDD" id="cd07936">
    <property type="entry name" value="SCAN"/>
    <property type="match status" value="1"/>
</dbReference>
<dbReference type="SUPFAM" id="SSF57667">
    <property type="entry name" value="beta-beta-alpha zinc fingers"/>
    <property type="match status" value="3"/>
</dbReference>
<organism evidence="11 12">
    <name type="scientific">Pogona vitticeps</name>
    <name type="common">central bearded dragon</name>
    <dbReference type="NCBI Taxonomy" id="103695"/>
    <lineage>
        <taxon>Eukaryota</taxon>
        <taxon>Metazoa</taxon>
        <taxon>Chordata</taxon>
        <taxon>Craniata</taxon>
        <taxon>Vertebrata</taxon>
        <taxon>Euteleostomi</taxon>
        <taxon>Lepidosauria</taxon>
        <taxon>Squamata</taxon>
        <taxon>Bifurcata</taxon>
        <taxon>Unidentata</taxon>
        <taxon>Episquamata</taxon>
        <taxon>Toxicofera</taxon>
        <taxon>Iguania</taxon>
        <taxon>Acrodonta</taxon>
        <taxon>Agamidae</taxon>
        <taxon>Amphibolurinae</taxon>
        <taxon>Pogona</taxon>
    </lineage>
</organism>
<dbReference type="SMART" id="SM00355">
    <property type="entry name" value="ZnF_C2H2"/>
    <property type="match status" value="5"/>
</dbReference>
<dbReference type="InterPro" id="IPR013087">
    <property type="entry name" value="Znf_C2H2_type"/>
</dbReference>
<dbReference type="InterPro" id="IPR038269">
    <property type="entry name" value="SCAN_sf"/>
</dbReference>
<evidence type="ECO:0000313" key="13">
    <source>
        <dbReference type="RefSeq" id="XP_072844568.1"/>
    </source>
</evidence>
<feature type="region of interest" description="Disordered" evidence="8">
    <location>
        <begin position="1"/>
        <end position="28"/>
    </location>
</feature>
<evidence type="ECO:0000256" key="4">
    <source>
        <dbReference type="ARBA" id="ARBA00022771"/>
    </source>
</evidence>
<dbReference type="Pfam" id="PF00096">
    <property type="entry name" value="zf-C2H2"/>
    <property type="match status" value="5"/>
</dbReference>
<feature type="domain" description="SCAN box" evidence="10">
    <location>
        <begin position="152"/>
        <end position="230"/>
    </location>
</feature>
<feature type="compositionally biased region" description="Basic and acidic residues" evidence="8">
    <location>
        <begin position="289"/>
        <end position="302"/>
    </location>
</feature>
<feature type="domain" description="C2H2-type" evidence="9">
    <location>
        <begin position="661"/>
        <end position="688"/>
    </location>
</feature>
<name>A0ABM5FGP3_9SAUR</name>
<feature type="compositionally biased region" description="Basic and acidic residues" evidence="8">
    <location>
        <begin position="268"/>
        <end position="281"/>
    </location>
</feature>
<keyword evidence="4 7" id="KW-0863">Zinc-finger</keyword>
<dbReference type="RefSeq" id="XP_072844568.1">
    <property type="nucleotide sequence ID" value="XM_072988467.1"/>
</dbReference>
<dbReference type="PANTHER" id="PTHR23226">
    <property type="entry name" value="ZINC FINGER AND SCAN DOMAIN-CONTAINING"/>
    <property type="match status" value="1"/>
</dbReference>
<evidence type="ECO:0000256" key="2">
    <source>
        <dbReference type="ARBA" id="ARBA00022723"/>
    </source>
</evidence>
<dbReference type="Proteomes" id="UP001652642">
    <property type="component" value="Chromosome 2"/>
</dbReference>
<keyword evidence="5" id="KW-0862">Zinc</keyword>
<keyword evidence="2" id="KW-0479">Metal-binding</keyword>
<keyword evidence="3" id="KW-0677">Repeat</keyword>
<dbReference type="PROSITE" id="PS50157">
    <property type="entry name" value="ZINC_FINGER_C2H2_2"/>
    <property type="match status" value="5"/>
</dbReference>
<dbReference type="PROSITE" id="PS00028">
    <property type="entry name" value="ZINC_FINGER_C2H2_1"/>
    <property type="match status" value="4"/>
</dbReference>
<evidence type="ECO:0000313" key="12">
    <source>
        <dbReference type="RefSeq" id="XP_072844567.1"/>
    </source>
</evidence>
<accession>A0ABM5FGP3</accession>
<evidence type="ECO:0000256" key="1">
    <source>
        <dbReference type="ARBA" id="ARBA00004123"/>
    </source>
</evidence>
<gene>
    <name evidence="12 13" type="primary">LOC110091339</name>
</gene>
<evidence type="ECO:0000256" key="6">
    <source>
        <dbReference type="ARBA" id="ARBA00023242"/>
    </source>
</evidence>
<reference evidence="11 12" key="1">
    <citation type="submission" date="2025-05" db="UniProtKB">
        <authorList>
            <consortium name="RefSeq"/>
        </authorList>
    </citation>
    <scope>NUCLEOTIDE SEQUENCE [LARGE SCALE GENOMIC DNA]</scope>
</reference>
<dbReference type="Gene3D" id="3.30.160.60">
    <property type="entry name" value="Classic Zinc Finger"/>
    <property type="match status" value="5"/>
</dbReference>
<evidence type="ECO:0000256" key="8">
    <source>
        <dbReference type="SAM" id="MobiDB-lite"/>
    </source>
</evidence>
<dbReference type="PROSITE" id="PS50804">
    <property type="entry name" value="SCAN_BOX"/>
    <property type="match status" value="1"/>
</dbReference>
<feature type="domain" description="C2H2-type" evidence="9">
    <location>
        <begin position="717"/>
        <end position="742"/>
    </location>
</feature>
<keyword evidence="6" id="KW-0539">Nucleus</keyword>
<feature type="domain" description="C2H2-type" evidence="9">
    <location>
        <begin position="633"/>
        <end position="660"/>
    </location>
</feature>
<evidence type="ECO:0000256" key="3">
    <source>
        <dbReference type="ARBA" id="ARBA00022737"/>
    </source>
</evidence>
<dbReference type="Pfam" id="PF02023">
    <property type="entry name" value="SCAN"/>
    <property type="match status" value="1"/>
</dbReference>
<evidence type="ECO:0000259" key="10">
    <source>
        <dbReference type="PROSITE" id="PS50804"/>
    </source>
</evidence>
<feature type="region of interest" description="Disordered" evidence="8">
    <location>
        <begin position="601"/>
        <end position="623"/>
    </location>
</feature>
<evidence type="ECO:0000256" key="5">
    <source>
        <dbReference type="ARBA" id="ARBA00022833"/>
    </source>
</evidence>
<feature type="domain" description="C2H2-type" evidence="9">
    <location>
        <begin position="689"/>
        <end position="716"/>
    </location>
</feature>
<dbReference type="GeneID" id="110091339"/>
<evidence type="ECO:0000313" key="11">
    <source>
        <dbReference type="Proteomes" id="UP001652642"/>
    </source>
</evidence>
<dbReference type="InterPro" id="IPR003309">
    <property type="entry name" value="SCAN_dom"/>
</dbReference>
<dbReference type="SMART" id="SM00431">
    <property type="entry name" value="SCAN"/>
    <property type="match status" value="1"/>
</dbReference>
<evidence type="ECO:0000259" key="9">
    <source>
        <dbReference type="PROSITE" id="PS50157"/>
    </source>
</evidence>
<comment type="subcellular location">
    <subcellularLocation>
        <location evidence="1">Nucleus</location>
    </subcellularLocation>
</comment>
<keyword evidence="11" id="KW-1185">Reference proteome</keyword>
<evidence type="ECO:0000256" key="7">
    <source>
        <dbReference type="PROSITE-ProRule" id="PRU00042"/>
    </source>
</evidence>
<dbReference type="Gene3D" id="1.10.4020.10">
    <property type="entry name" value="DNA breaking-rejoining enzymes"/>
    <property type="match status" value="1"/>
</dbReference>
<dbReference type="RefSeq" id="XP_072844567.1">
    <property type="nucleotide sequence ID" value="XM_072988466.1"/>
</dbReference>
<dbReference type="SUPFAM" id="SSF47353">
    <property type="entry name" value="Retrovirus capsid dimerization domain-like"/>
    <property type="match status" value="1"/>
</dbReference>
<dbReference type="PANTHER" id="PTHR23226:SF416">
    <property type="entry name" value="FI01424P"/>
    <property type="match status" value="1"/>
</dbReference>
<protein>
    <submittedName>
        <fullName evidence="12 13">Uncharacterized protein isoform X1</fullName>
    </submittedName>
</protein>
<sequence>MEPQTASPEVAEEPERIKKCSGLASSEYPRAHPGWRVLRDVPQESCRGMQHRWEAQWQEFLETVPSPPAVWESPELTEMAPWEDAKAFLASFEQVAKACQWPQGEWVARLQPALSGEAKQAFNNLEARDREDYGKVKAAILREDAIKMEVQRQHFRQFRYEEIDEPRRIHSHLQELCHRWLRPERRSKEQILELLILEQFLASLPPDLQGWIRAGGPDTCSQAVALVEDFLMSQQEAEREKWQEPLPEMTKISPEAEKASMGVLQKQVQKEVKQNRSKDNGLLDSGNQDPRDPRSLLPHPDEPEIAEADLTEVSMNFREAEATRHMVELTPAPPGQQTMFWQVMQEEEGGAESLEGLLVPKPELASRPEEAEEEMFVPFPVASERLLGQDSGTEKRSWVKRETSQEEKTGALTGLSPWMVPSAMAEVQEQRCDGKRSRLKMEASQEGKIGTLGEISQWNIPATAALHEQRCEKNSLIKMENAQQGEAMPALTEMNPWNLPLTTAFYEQRYEASQELERKCPGEDGGSGRFSESLTIAMGENSRTWDSRPRKFLVSKYGRKCNYRLGFVMKHPAEDHYGHPMSGENLQEKTYLVTPQRIQPGRKAHDGSECGKSFQPRSKLVRHQRTHTGESSYECLECGKNFISRATLMVHQIIHTGEKPFGCPQCGKCFNQRTNLLRHQRIHTGEKVHECPKCGKKFYRKDKLILHQRVHTGEKPYECLQCHKSFTAKEKLLRHQRIHLGY</sequence>